<proteinExistence type="predicted"/>
<dbReference type="Pfam" id="PF05099">
    <property type="entry name" value="TerB"/>
    <property type="match status" value="1"/>
</dbReference>
<dbReference type="Gene3D" id="1.10.3680.10">
    <property type="entry name" value="TerB-like"/>
    <property type="match status" value="1"/>
</dbReference>
<dbReference type="SUPFAM" id="SSF158682">
    <property type="entry name" value="TerB-like"/>
    <property type="match status" value="1"/>
</dbReference>
<sequence length="154" mass="16774">MFSDFLNRLTGTPAPLPESDARLALAALLVRCARADGEYSEAERSRIGHILAMRYGLSPFEAIALRGKAETLETEAPDTVRFTRAIKDAIPHDERLQIVEALWQVALADGTHTADEDALVRLVVRLLGIGDVDSALARQRAANARLPREGDDSA</sequence>
<dbReference type="InterPro" id="IPR007791">
    <property type="entry name" value="DjlA_N"/>
</dbReference>
<evidence type="ECO:0000259" key="1">
    <source>
        <dbReference type="Pfam" id="PF05099"/>
    </source>
</evidence>
<name>A0A1R3WWD9_9RHOB</name>
<dbReference type="OrthoDB" id="5402150at2"/>
<dbReference type="AlphaFoldDB" id="A0A1R3WWD9"/>
<feature type="domain" description="Co-chaperone DjlA N-terminal" evidence="1">
    <location>
        <begin position="22"/>
        <end position="139"/>
    </location>
</feature>
<dbReference type="InterPro" id="IPR029024">
    <property type="entry name" value="TerB-like"/>
</dbReference>
<accession>A0A1R3WWD9</accession>
<dbReference type="EMBL" id="FTPS01000001">
    <property type="protein sequence ID" value="SIT82378.1"/>
    <property type="molecule type" value="Genomic_DNA"/>
</dbReference>
<keyword evidence="3" id="KW-1185">Reference proteome</keyword>
<gene>
    <name evidence="2" type="ORF">SAMN05421849_1681</name>
</gene>
<protein>
    <submittedName>
        <fullName evidence="2">Uncharacterized conserved protein, tellurite resistance protein B (TerB) family</fullName>
    </submittedName>
</protein>
<dbReference type="RefSeq" id="WP_076649427.1">
    <property type="nucleotide sequence ID" value="NZ_FTPS01000001.1"/>
</dbReference>
<evidence type="ECO:0000313" key="3">
    <source>
        <dbReference type="Proteomes" id="UP000192455"/>
    </source>
</evidence>
<dbReference type="CDD" id="cd07313">
    <property type="entry name" value="terB_like_2"/>
    <property type="match status" value="1"/>
</dbReference>
<dbReference type="STRING" id="515897.SAMN05421849_1681"/>
<reference evidence="2 3" key="1">
    <citation type="submission" date="2017-01" db="EMBL/GenBank/DDBJ databases">
        <authorList>
            <person name="Mah S.A."/>
            <person name="Swanson W.J."/>
            <person name="Moy G.W."/>
            <person name="Vacquier V.D."/>
        </authorList>
    </citation>
    <scope>NUCLEOTIDE SEQUENCE [LARGE SCALE GENOMIC DNA]</scope>
    <source>
        <strain evidence="2 3">DSM 21219</strain>
    </source>
</reference>
<dbReference type="Proteomes" id="UP000192455">
    <property type="component" value="Unassembled WGS sequence"/>
</dbReference>
<organism evidence="2 3">
    <name type="scientific">Pontibaca methylaminivorans</name>
    <dbReference type="NCBI Taxonomy" id="515897"/>
    <lineage>
        <taxon>Bacteria</taxon>
        <taxon>Pseudomonadati</taxon>
        <taxon>Pseudomonadota</taxon>
        <taxon>Alphaproteobacteria</taxon>
        <taxon>Rhodobacterales</taxon>
        <taxon>Roseobacteraceae</taxon>
        <taxon>Pontibaca</taxon>
    </lineage>
</organism>
<evidence type="ECO:0000313" key="2">
    <source>
        <dbReference type="EMBL" id="SIT82378.1"/>
    </source>
</evidence>